<name>A0ABT9EJW9_9SPHN</name>
<reference evidence="2 3" key="1">
    <citation type="submission" date="2023-07" db="EMBL/GenBank/DDBJ databases">
        <authorList>
            <person name="Kim M.K."/>
        </authorList>
    </citation>
    <scope>NUCLEOTIDE SEQUENCE [LARGE SCALE GENOMIC DNA]</scope>
    <source>
        <strain evidence="2 3">KR1UV-12</strain>
    </source>
</reference>
<evidence type="ECO:0000313" key="2">
    <source>
        <dbReference type="EMBL" id="MDP1027239.1"/>
    </source>
</evidence>
<protein>
    <recommendedName>
        <fullName evidence="1">DUF6894 domain-containing protein</fullName>
    </recommendedName>
</protein>
<comment type="caution">
    <text evidence="2">The sequence shown here is derived from an EMBL/GenBank/DDBJ whole genome shotgun (WGS) entry which is preliminary data.</text>
</comment>
<dbReference type="RefSeq" id="WP_305172951.1">
    <property type="nucleotide sequence ID" value="NZ_JAUUDS010000003.1"/>
</dbReference>
<dbReference type="Proteomes" id="UP001230685">
    <property type="component" value="Unassembled WGS sequence"/>
</dbReference>
<dbReference type="EMBL" id="JAUUDS010000003">
    <property type="protein sequence ID" value="MDP1027239.1"/>
    <property type="molecule type" value="Genomic_DNA"/>
</dbReference>
<feature type="domain" description="DUF6894" evidence="1">
    <location>
        <begin position="4"/>
        <end position="70"/>
    </location>
</feature>
<dbReference type="Pfam" id="PF21834">
    <property type="entry name" value="DUF6894"/>
    <property type="match status" value="1"/>
</dbReference>
<proteinExistence type="predicted"/>
<organism evidence="2 3">
    <name type="scientific">Sphingomonas aurea</name>
    <dbReference type="NCBI Taxonomy" id="3063994"/>
    <lineage>
        <taxon>Bacteria</taxon>
        <taxon>Pseudomonadati</taxon>
        <taxon>Pseudomonadota</taxon>
        <taxon>Alphaproteobacteria</taxon>
        <taxon>Sphingomonadales</taxon>
        <taxon>Sphingomonadaceae</taxon>
        <taxon>Sphingomonas</taxon>
    </lineage>
</organism>
<gene>
    <name evidence="2" type="ORF">Q5H91_08450</name>
</gene>
<evidence type="ECO:0000313" key="3">
    <source>
        <dbReference type="Proteomes" id="UP001230685"/>
    </source>
</evidence>
<evidence type="ECO:0000259" key="1">
    <source>
        <dbReference type="Pfam" id="PF21834"/>
    </source>
</evidence>
<accession>A0ABT9EJW9</accession>
<dbReference type="InterPro" id="IPR054189">
    <property type="entry name" value="DUF6894"/>
</dbReference>
<sequence length="78" mass="8885">MATYFFQWRCGTERVDDEDGRELPDLAAAVRAATGEMRGLIGQEATEGQIRLAQRIEIEDEAHRVVHRVVVRDVITFI</sequence>
<keyword evidence="3" id="KW-1185">Reference proteome</keyword>